<dbReference type="EMBL" id="MW018138">
    <property type="protein sequence ID" value="QPB44230.1"/>
    <property type="molecule type" value="Genomic_DNA"/>
</dbReference>
<keyword evidence="2" id="KW-1185">Reference proteome</keyword>
<name>A0A7S7YFM2_9VIRU</name>
<dbReference type="Proteomes" id="UP001162098">
    <property type="component" value="Segment"/>
</dbReference>
<protein>
    <submittedName>
        <fullName evidence="1">Uncharacterized protein</fullName>
    </submittedName>
</protein>
<organism evidence="1 2">
    <name type="scientific">Medusavirus stheno T3</name>
    <dbReference type="NCBI Taxonomy" id="3069717"/>
    <lineage>
        <taxon>Viruses</taxon>
        <taxon>Varidnaviria</taxon>
        <taxon>Bamfordvirae</taxon>
        <taxon>Nucleocytoviricota</taxon>
        <taxon>Megaviricetes</taxon>
        <taxon>Mamonoviridae</taxon>
        <taxon>Medusavirus</taxon>
        <taxon>Medusavirus sthenus</taxon>
    </lineage>
</organism>
<reference evidence="1 2" key="1">
    <citation type="submission" date="2020-09" db="EMBL/GenBank/DDBJ databases">
        <authorList>
            <person name="Zhang R."/>
            <person name="Garcia K."/>
            <person name="Ogata H."/>
        </authorList>
    </citation>
    <scope>NUCLEOTIDE SEQUENCE [LARGE SCALE GENOMIC DNA]</scope>
    <source>
        <strain evidence="2">stheno</strain>
    </source>
</reference>
<evidence type="ECO:0000313" key="2">
    <source>
        <dbReference type="Proteomes" id="UP001162098"/>
    </source>
</evidence>
<sequence length="111" mass="12163">MNATTHTIIQVHYAIQGDDAAIKAARAAGVHEYVADVRLSNAEYPSDKAKLERVWALMQNTDEMWMDKICLGVHSRAPPNAANKRGAMHGDAFVVNGRVFVVGKVGFRELA</sequence>
<proteinExistence type="predicted"/>
<evidence type="ECO:0000313" key="1">
    <source>
        <dbReference type="EMBL" id="QPB44230.1"/>
    </source>
</evidence>
<accession>A0A7S7YFM2</accession>
<dbReference type="KEGG" id="vg:80543426"/>